<feature type="chain" id="PRO_5025543419" description="DUF1795 domain-containing protein" evidence="2">
    <location>
        <begin position="17"/>
        <end position="288"/>
    </location>
</feature>
<name>A0A6B1FYZ4_9CHLR</name>
<dbReference type="AlphaFoldDB" id="A0A6B1FYZ4"/>
<feature type="compositionally biased region" description="Polar residues" evidence="1">
    <location>
        <begin position="32"/>
        <end position="45"/>
    </location>
</feature>
<reference evidence="3" key="1">
    <citation type="submission" date="2019-09" db="EMBL/GenBank/DDBJ databases">
        <title>Characterisation of the sponge microbiome using genome-centric metagenomics.</title>
        <authorList>
            <person name="Engelberts J.P."/>
            <person name="Robbins S.J."/>
            <person name="De Goeij J.M."/>
            <person name="Aranda M."/>
            <person name="Bell S.C."/>
            <person name="Webster N.S."/>
        </authorList>
    </citation>
    <scope>NUCLEOTIDE SEQUENCE</scope>
    <source>
        <strain evidence="3">SB0675_bin_29</strain>
    </source>
</reference>
<feature type="compositionally biased region" description="Low complexity" evidence="1">
    <location>
        <begin position="51"/>
        <end position="64"/>
    </location>
</feature>
<accession>A0A6B1FYZ4</accession>
<feature type="signal peptide" evidence="2">
    <location>
        <begin position="1"/>
        <end position="16"/>
    </location>
</feature>
<comment type="caution">
    <text evidence="3">The sequence shown here is derived from an EMBL/GenBank/DDBJ whole genome shotgun (WGS) entry which is preliminary data.</text>
</comment>
<dbReference type="PROSITE" id="PS51257">
    <property type="entry name" value="PROKAR_LIPOPROTEIN"/>
    <property type="match status" value="1"/>
</dbReference>
<protein>
    <recommendedName>
        <fullName evidence="4">DUF1795 domain-containing protein</fullName>
    </recommendedName>
</protein>
<evidence type="ECO:0000256" key="1">
    <source>
        <dbReference type="SAM" id="MobiDB-lite"/>
    </source>
</evidence>
<evidence type="ECO:0000256" key="2">
    <source>
        <dbReference type="SAM" id="SignalP"/>
    </source>
</evidence>
<feature type="region of interest" description="Disordered" evidence="1">
    <location>
        <begin position="31"/>
        <end position="91"/>
    </location>
</feature>
<feature type="compositionally biased region" description="Pro residues" evidence="1">
    <location>
        <begin position="65"/>
        <end position="83"/>
    </location>
</feature>
<keyword evidence="2" id="KW-0732">Signal</keyword>
<gene>
    <name evidence="3" type="ORF">F4148_05190</name>
</gene>
<sequence>MWAVHRLFLLASVCLAFVLAGCVPIQPESPFANGQSPASSAQGKSQAAVEPTATNTPDPTATAAPGPPPPPSTAEPDPPPPPGFATQQLSTSTEWRSYVDETRGLSIAYPPGWIFVDPTKKELTDFMEELGEKANSAEIRELLATSAQAVQQNDLFVGLGFQFITDSSRDTRFVNNINAIYFHTEGLFLQLIAQMIAAQLDSMDGFVVDSAEVVAGLRPEGAEVASVRYRSEGALFNQPDMEIIGWQVGVLSPEAERIVVLTFSIRSEDFAELEPLLTEIVQRVQWLE</sequence>
<evidence type="ECO:0008006" key="4">
    <source>
        <dbReference type="Google" id="ProtNLM"/>
    </source>
</evidence>
<dbReference type="EMBL" id="VYDA01000196">
    <property type="protein sequence ID" value="MYH61161.1"/>
    <property type="molecule type" value="Genomic_DNA"/>
</dbReference>
<evidence type="ECO:0000313" key="3">
    <source>
        <dbReference type="EMBL" id="MYH61161.1"/>
    </source>
</evidence>
<organism evidence="3">
    <name type="scientific">Caldilineaceae bacterium SB0675_bin_29</name>
    <dbReference type="NCBI Taxonomy" id="2605266"/>
    <lineage>
        <taxon>Bacteria</taxon>
        <taxon>Bacillati</taxon>
        <taxon>Chloroflexota</taxon>
        <taxon>Caldilineae</taxon>
        <taxon>Caldilineales</taxon>
        <taxon>Caldilineaceae</taxon>
    </lineage>
</organism>
<proteinExistence type="predicted"/>